<dbReference type="Proteomes" id="UP001194580">
    <property type="component" value="Unassembled WGS sequence"/>
</dbReference>
<protein>
    <recommendedName>
        <fullName evidence="3">F-box domain-containing protein</fullName>
    </recommendedName>
</protein>
<comment type="caution">
    <text evidence="1">The sequence shown here is derived from an EMBL/GenBank/DDBJ whole genome shotgun (WGS) entry which is preliminary data.</text>
</comment>
<organism evidence="1 2">
    <name type="scientific">Linnemannia exigua</name>
    <dbReference type="NCBI Taxonomy" id="604196"/>
    <lineage>
        <taxon>Eukaryota</taxon>
        <taxon>Fungi</taxon>
        <taxon>Fungi incertae sedis</taxon>
        <taxon>Mucoromycota</taxon>
        <taxon>Mortierellomycotina</taxon>
        <taxon>Mortierellomycetes</taxon>
        <taxon>Mortierellales</taxon>
        <taxon>Mortierellaceae</taxon>
        <taxon>Linnemannia</taxon>
    </lineage>
</organism>
<reference evidence="1" key="1">
    <citation type="journal article" date="2020" name="Fungal Divers.">
        <title>Resolving the Mortierellaceae phylogeny through synthesis of multi-gene phylogenetics and phylogenomics.</title>
        <authorList>
            <person name="Vandepol N."/>
            <person name="Liber J."/>
            <person name="Desiro A."/>
            <person name="Na H."/>
            <person name="Kennedy M."/>
            <person name="Barry K."/>
            <person name="Grigoriev I.V."/>
            <person name="Miller A.N."/>
            <person name="O'Donnell K."/>
            <person name="Stajich J.E."/>
            <person name="Bonito G."/>
        </authorList>
    </citation>
    <scope>NUCLEOTIDE SEQUENCE</scope>
    <source>
        <strain evidence="1">NRRL 28262</strain>
    </source>
</reference>
<gene>
    <name evidence="1" type="ORF">BGZ95_003409</name>
</gene>
<evidence type="ECO:0000313" key="1">
    <source>
        <dbReference type="EMBL" id="KAG0278681.1"/>
    </source>
</evidence>
<evidence type="ECO:0008006" key="3">
    <source>
        <dbReference type="Google" id="ProtNLM"/>
    </source>
</evidence>
<keyword evidence="2" id="KW-1185">Reference proteome</keyword>
<dbReference type="PANTHER" id="PTHR13318">
    <property type="entry name" value="PARTNER OF PAIRED, ISOFORM B-RELATED"/>
    <property type="match status" value="1"/>
</dbReference>
<dbReference type="SUPFAM" id="SSF52047">
    <property type="entry name" value="RNI-like"/>
    <property type="match status" value="1"/>
</dbReference>
<dbReference type="Gene3D" id="3.80.10.10">
    <property type="entry name" value="Ribonuclease Inhibitor"/>
    <property type="match status" value="1"/>
</dbReference>
<name>A0AAD4DK68_9FUNG</name>
<accession>A0AAD4DK68</accession>
<dbReference type="GO" id="GO:0019005">
    <property type="term" value="C:SCF ubiquitin ligase complex"/>
    <property type="evidence" value="ECO:0007669"/>
    <property type="project" value="TreeGrafter"/>
</dbReference>
<dbReference type="EMBL" id="JAAAIL010000178">
    <property type="protein sequence ID" value="KAG0278681.1"/>
    <property type="molecule type" value="Genomic_DNA"/>
</dbReference>
<proteinExistence type="predicted"/>
<dbReference type="GO" id="GO:0031146">
    <property type="term" value="P:SCF-dependent proteasomal ubiquitin-dependent protein catabolic process"/>
    <property type="evidence" value="ECO:0007669"/>
    <property type="project" value="TreeGrafter"/>
</dbReference>
<dbReference type="AlphaFoldDB" id="A0AAD4DK68"/>
<dbReference type="Gene3D" id="1.20.1280.50">
    <property type="match status" value="1"/>
</dbReference>
<evidence type="ECO:0000313" key="2">
    <source>
        <dbReference type="Proteomes" id="UP001194580"/>
    </source>
</evidence>
<dbReference type="InterPro" id="IPR032675">
    <property type="entry name" value="LRR_dom_sf"/>
</dbReference>
<sequence length="515" mass="59410">MSSFTTAMDNNTHKMHPLLLPELLGLIADYLPVNEKRRCLQVCCTWHSFFSPQVWKSCTIDYERHSKLHSIPTRSIATYGSHIRTLTFQGFITVDHFAVASSSCIRLEHLKVVDGAREGFEGFSNNSPQMDQVWDSLTLLLTNNPHLTTIEISEMHDTPSIFFWDAIAVHSGIKSLSLDQVRVEQRFLYHFWKACSGLERLTLQRCRIWDSNREFTHYQPVMFRRLQELSIENLFQPLPHVQIELLRLAPQLCSFYWRGGRIHGLARDTLLNILGSGRLPNLDSIDIMGMNIVDLDTEHIVQCMSRVRKLALYQTNVGPSGLRALQPHFKTVEELNLMQCPLVTSSDVALILRSCPVLHIFKAETIVSDDIKDGEVWPCHEHLHTLSLYFHLTKGDTIADNQRTFVLLSKLKALRRLNISRYMSPHERTFNIAISLQLRFDHGLAHLASLRHLEELYFDRLAQDMTMDDAKWMEHNWKALRVIRGVFNNRHATLSKEISTFFANTFSGHVPLPPH</sequence>